<protein>
    <submittedName>
        <fullName evidence="2">Uncharacterized protein</fullName>
    </submittedName>
</protein>
<reference evidence="2 3" key="1">
    <citation type="journal article" date="2013" name="Front. Microbiol.">
        <title>The genome of Nitrospina gracilis illuminates the metabolism and evolution of the major marine nitrite oxidizer.</title>
        <authorList>
            <person name="Luecker S."/>
            <person name="Nowka B."/>
            <person name="Rattei T."/>
            <person name="Spieck E."/>
            <person name="and Daims H."/>
        </authorList>
    </citation>
    <scope>NUCLEOTIDE SEQUENCE [LARGE SCALE GENOMIC DNA]</scope>
    <source>
        <strain evidence="2 3">3/211</strain>
    </source>
</reference>
<evidence type="ECO:0000256" key="1">
    <source>
        <dbReference type="SAM" id="Phobius"/>
    </source>
</evidence>
<dbReference type="Proteomes" id="UP000011704">
    <property type="component" value="Unassembled WGS sequence"/>
</dbReference>
<dbReference type="HOGENOM" id="CLU_3374823_0_0_0"/>
<name>M1ZBY1_NITG3</name>
<sequence>MEWIEIGESGRFLIAGVAILAAIAFMYLFGKNLE</sequence>
<organism evidence="2 3">
    <name type="scientific">Nitrospina gracilis (strain 3/211)</name>
    <dbReference type="NCBI Taxonomy" id="1266370"/>
    <lineage>
        <taxon>Bacteria</taxon>
        <taxon>Pseudomonadati</taxon>
        <taxon>Nitrospinota/Tectimicrobiota group</taxon>
        <taxon>Nitrospinota</taxon>
        <taxon>Nitrospinia</taxon>
        <taxon>Nitrospinales</taxon>
        <taxon>Nitrospinaceae</taxon>
        <taxon>Nitrospina</taxon>
    </lineage>
</organism>
<evidence type="ECO:0000313" key="2">
    <source>
        <dbReference type="EMBL" id="CCQ90750.1"/>
    </source>
</evidence>
<feature type="transmembrane region" description="Helical" evidence="1">
    <location>
        <begin position="12"/>
        <end position="30"/>
    </location>
</feature>
<gene>
    <name evidence="2" type="ORF">NITGR_360088</name>
</gene>
<keyword evidence="1" id="KW-1133">Transmembrane helix</keyword>
<keyword evidence="1" id="KW-0812">Transmembrane</keyword>
<dbReference type="EMBL" id="CAQJ01000040">
    <property type="protein sequence ID" value="CCQ90750.1"/>
    <property type="molecule type" value="Genomic_DNA"/>
</dbReference>
<comment type="caution">
    <text evidence="2">The sequence shown here is derived from an EMBL/GenBank/DDBJ whole genome shotgun (WGS) entry which is preliminary data.</text>
</comment>
<evidence type="ECO:0000313" key="3">
    <source>
        <dbReference type="Proteomes" id="UP000011704"/>
    </source>
</evidence>
<proteinExistence type="predicted"/>
<accession>M1ZBY1</accession>
<keyword evidence="1" id="KW-0472">Membrane</keyword>
<dbReference type="InParanoid" id="M1ZBY1"/>
<keyword evidence="3" id="KW-1185">Reference proteome</keyword>
<dbReference type="AlphaFoldDB" id="M1ZBY1"/>